<feature type="compositionally biased region" description="Acidic residues" evidence="1">
    <location>
        <begin position="680"/>
        <end position="700"/>
    </location>
</feature>
<feature type="region of interest" description="Disordered" evidence="1">
    <location>
        <begin position="533"/>
        <end position="706"/>
    </location>
</feature>
<feature type="compositionally biased region" description="Low complexity" evidence="1">
    <location>
        <begin position="82"/>
        <end position="99"/>
    </location>
</feature>
<dbReference type="STRING" id="56646.A0A2L2T9X4"/>
<name>A0A2L2T9X4_9HYPO</name>
<organism evidence="2 3">
    <name type="scientific">Fusarium venenatum</name>
    <dbReference type="NCBI Taxonomy" id="56646"/>
    <lineage>
        <taxon>Eukaryota</taxon>
        <taxon>Fungi</taxon>
        <taxon>Dikarya</taxon>
        <taxon>Ascomycota</taxon>
        <taxon>Pezizomycotina</taxon>
        <taxon>Sordariomycetes</taxon>
        <taxon>Hypocreomycetidae</taxon>
        <taxon>Hypocreales</taxon>
        <taxon>Nectriaceae</taxon>
        <taxon>Fusarium</taxon>
    </lineage>
</organism>
<protein>
    <submittedName>
        <fullName evidence="2">Uncharacterized protein</fullName>
    </submittedName>
</protein>
<feature type="compositionally biased region" description="Low complexity" evidence="1">
    <location>
        <begin position="48"/>
        <end position="63"/>
    </location>
</feature>
<keyword evidence="3" id="KW-1185">Reference proteome</keyword>
<feature type="compositionally biased region" description="Polar residues" evidence="1">
    <location>
        <begin position="105"/>
        <end position="132"/>
    </location>
</feature>
<evidence type="ECO:0000256" key="1">
    <source>
        <dbReference type="SAM" id="MobiDB-lite"/>
    </source>
</evidence>
<dbReference type="AlphaFoldDB" id="A0A2L2T9X4"/>
<feature type="region of interest" description="Disordered" evidence="1">
    <location>
        <begin position="324"/>
        <end position="353"/>
    </location>
</feature>
<feature type="compositionally biased region" description="Polar residues" evidence="1">
    <location>
        <begin position="64"/>
        <end position="75"/>
    </location>
</feature>
<feature type="compositionally biased region" description="Polar residues" evidence="1">
    <location>
        <begin position="475"/>
        <end position="484"/>
    </location>
</feature>
<sequence length="706" mass="77702">MIPDLSTSPSTPALDKLVASFQNSGTSKEQRDPFARMISEESRKRNIAANAGPGAMNGANSPAQPSHTYVSSQTPVPLPNYATTQRQAPSASQAQSRSSMPPGQHRSSPMQPGTSYQRPSQPHAMQNGNDAQTPLRAHLSPEAQRNQPTKEFLNDYQALIALVDRVPATVVRQAIRDRWEKSIMGSQYHIAFLLNATMHQASSETIGKAVEDFGANLVQKAKHELVGHLSPSDVDELADSILARAGPQFLDRILARRLETISARQLVNALARAERLGYNLRDIVREHDEQVITSMDSVLTPSTMPPANETLHVRHYQPRVIPSQQLQQPQPQPQPPMAHPPTRAPPAKVSSPSDLPMGPKELVWCNCGWPCASSTALSYHKKKGACYKIRPTDQAGRDICLLCGCRFGSSGGLLYHEKSEVCGEHNQEIRQKMLNLIEYFRTHGKKTHYRAAHSLMTPRAQAKAPSTVHHAALATPTQSSSTPQRDPYAHLTPDQHREFSAIMKDAEEKYGGLMREAQHLAEPERQKRLASLKNSYNTKQSTTRKKFGIRLRERRTRDEIEAEEARLFHSPRGGGTPTNGTPVVDRESHPKKRPRTDDMEAAPSAIGTNGNQERPQKRVSRAEMGGGLSGSQATAELTDPTAHLYPPQPRYTPQKSSAPRPSWPSNRAGAAVRGTHDDPMSLDDDDSDSDSDSDSDDDGDIPATLD</sequence>
<evidence type="ECO:0000313" key="2">
    <source>
        <dbReference type="EMBL" id="CEI64733.1"/>
    </source>
</evidence>
<accession>A0A2L2T9X4</accession>
<evidence type="ECO:0000313" key="3">
    <source>
        <dbReference type="Proteomes" id="UP000245910"/>
    </source>
</evidence>
<reference evidence="3" key="1">
    <citation type="submission" date="2014-10" db="EMBL/GenBank/DDBJ databases">
        <authorList>
            <person name="King R."/>
        </authorList>
    </citation>
    <scope>NUCLEOTIDE SEQUENCE [LARGE SCALE GENOMIC DNA]</scope>
    <source>
        <strain evidence="3">A3/5</strain>
    </source>
</reference>
<feature type="compositionally biased region" description="Basic residues" evidence="1">
    <location>
        <begin position="542"/>
        <end position="554"/>
    </location>
</feature>
<proteinExistence type="predicted"/>
<feature type="compositionally biased region" description="Basic and acidic residues" evidence="1">
    <location>
        <begin position="28"/>
        <end position="44"/>
    </location>
</feature>
<feature type="region of interest" description="Disordered" evidence="1">
    <location>
        <begin position="466"/>
        <end position="494"/>
    </location>
</feature>
<dbReference type="Proteomes" id="UP000245910">
    <property type="component" value="Chromosome I"/>
</dbReference>
<feature type="compositionally biased region" description="Polar residues" evidence="1">
    <location>
        <begin position="651"/>
        <end position="665"/>
    </location>
</feature>
<feature type="compositionally biased region" description="Pro residues" evidence="1">
    <location>
        <begin position="330"/>
        <end position="344"/>
    </location>
</feature>
<feature type="region of interest" description="Disordered" evidence="1">
    <location>
        <begin position="21"/>
        <end position="133"/>
    </location>
</feature>
<dbReference type="EMBL" id="LN649229">
    <property type="protein sequence ID" value="CEI64733.1"/>
    <property type="molecule type" value="Genomic_DNA"/>
</dbReference>
<feature type="compositionally biased region" description="Basic and acidic residues" evidence="1">
    <location>
        <begin position="555"/>
        <end position="567"/>
    </location>
</feature>